<dbReference type="Proteomes" id="UP000179769">
    <property type="component" value="Unassembled WGS sequence"/>
</dbReference>
<keyword evidence="3" id="KW-1185">Reference proteome</keyword>
<sequence length="104" mass="10462">MSGPGNLSRRGALSAALLGLPFAGNLAEGVQDPGSDSNADDAGPSFSLEALRDDGSTVAATSPVPLDDVQDALTSAGFRVRVCTAPKLRGAGAASAQHLWKDRA</sequence>
<evidence type="ECO:0000256" key="1">
    <source>
        <dbReference type="SAM" id="MobiDB-lite"/>
    </source>
</evidence>
<organism evidence="2 3">
    <name type="scientific">Parafrankia soli</name>
    <dbReference type="NCBI Taxonomy" id="2599596"/>
    <lineage>
        <taxon>Bacteria</taxon>
        <taxon>Bacillati</taxon>
        <taxon>Actinomycetota</taxon>
        <taxon>Actinomycetes</taxon>
        <taxon>Frankiales</taxon>
        <taxon>Frankiaceae</taxon>
        <taxon>Parafrankia</taxon>
    </lineage>
</organism>
<dbReference type="EMBL" id="MAXA01000186">
    <property type="protein sequence ID" value="OHV29813.1"/>
    <property type="molecule type" value="Genomic_DNA"/>
</dbReference>
<proteinExistence type="predicted"/>
<gene>
    <name evidence="2" type="ORF">BBK14_34085</name>
</gene>
<reference evidence="3" key="1">
    <citation type="submission" date="2016-07" db="EMBL/GenBank/DDBJ databases">
        <title>Frankia sp. NRRL B-16219 Genome sequencing.</title>
        <authorList>
            <person name="Ghodhbane-Gtari F."/>
            <person name="Swanson E."/>
            <person name="Gueddou A."/>
            <person name="Louati M."/>
            <person name="Nouioui I."/>
            <person name="Hezbri K."/>
            <person name="Abebe-Akele F."/>
            <person name="Simpson S."/>
            <person name="Morris K."/>
            <person name="Thomas K."/>
            <person name="Gtari M."/>
            <person name="Tisa L.S."/>
        </authorList>
    </citation>
    <scope>NUCLEOTIDE SEQUENCE [LARGE SCALE GENOMIC DNA]</scope>
    <source>
        <strain evidence="3">NRRL B-16219</strain>
    </source>
</reference>
<protein>
    <submittedName>
        <fullName evidence="2">Uncharacterized protein</fullName>
    </submittedName>
</protein>
<accession>A0A1S1Q4I5</accession>
<dbReference type="AlphaFoldDB" id="A0A1S1Q4I5"/>
<dbReference type="RefSeq" id="WP_071063031.1">
    <property type="nucleotide sequence ID" value="NZ_MAXA01000186.1"/>
</dbReference>
<feature type="region of interest" description="Disordered" evidence="1">
    <location>
        <begin position="27"/>
        <end position="63"/>
    </location>
</feature>
<evidence type="ECO:0000313" key="2">
    <source>
        <dbReference type="EMBL" id="OHV29813.1"/>
    </source>
</evidence>
<comment type="caution">
    <text evidence="2">The sequence shown here is derived from an EMBL/GenBank/DDBJ whole genome shotgun (WGS) entry which is preliminary data.</text>
</comment>
<evidence type="ECO:0000313" key="3">
    <source>
        <dbReference type="Proteomes" id="UP000179769"/>
    </source>
</evidence>
<name>A0A1S1Q4I5_9ACTN</name>